<feature type="compositionally biased region" description="Low complexity" evidence="1">
    <location>
        <begin position="661"/>
        <end position="676"/>
    </location>
</feature>
<sequence>MNFSTSPAAPRTVLKRLQPWFLSIVLHTLLLLALGLWVFDRLAGDAGHRIWATYPADDSAMADFTVASVSAYDPTVAASMTPAAVLEQPVAARLDTPPDLSPLDALDMSNPPSASLVSMELFKRSDVWGEEVRVGEAKKKLSNLTREASGADKLIAATGIGQAGEVVTGAIRSELEQGDTLIVWLFDASASLTHKRSQMADHAESFYKSIEAFNTKRRDKAENENTLFSSVIAFGQNWREILRPTHVGARAISAMTKVPIDTTGDENVMSAVTQAVQLYREQRNRQERIMIVILTDESGDDTLQLEDTIEYCRSAGVAVHVIGPNAVMGCERGSQLCQIPSGGREYAFWLPVKKGPETSLPERFLVPYWHESALPLWQQSGASVAANTPWYGGPYRERLHSGFGPFALTRLALQTGGSFTMLDEDATRSVDQWANRKDYLPDYASVNQYVRSLHDYPVRQFVVDAATLSYQQVELFVPPRMTFLGERSPVYPYPVLHPYVVPANFRTQLSRVLQSERTRIERASEVLQSLIVRLEDTAVPWQDETSPRWQASFDLTKGRVYATQARYLEYLAATQNVKPSLSLETNEITLLPDATLRSSESRYLVDSAVHSLQKCIAEHPDTPWAYLAQWELDVPVGLRIQPAVIPRPPPPPPRPPGGPGYSTKSSSGSSFSFPRL</sequence>
<dbReference type="InterPro" id="IPR036465">
    <property type="entry name" value="vWFA_dom_sf"/>
</dbReference>
<reference evidence="5" key="1">
    <citation type="journal article" date="2019" name="Int. J. Syst. Evol. Microbiol.">
        <title>The Global Catalogue of Microorganisms (GCM) 10K type strain sequencing project: providing services to taxonomists for standard genome sequencing and annotation.</title>
        <authorList>
            <consortium name="The Broad Institute Genomics Platform"/>
            <consortium name="The Broad Institute Genome Sequencing Center for Infectious Disease"/>
            <person name="Wu L."/>
            <person name="Ma J."/>
        </authorList>
    </citation>
    <scope>NUCLEOTIDE SEQUENCE [LARGE SCALE GENOMIC DNA]</scope>
    <source>
        <strain evidence="5">JCM 17759</strain>
    </source>
</reference>
<gene>
    <name evidence="4" type="ORF">GCM10023156_47040</name>
</gene>
<accession>A0ABP8N7P5</accession>
<keyword evidence="2" id="KW-0472">Membrane</keyword>
<evidence type="ECO:0000313" key="5">
    <source>
        <dbReference type="Proteomes" id="UP001500840"/>
    </source>
</evidence>
<dbReference type="Gene3D" id="3.40.50.410">
    <property type="entry name" value="von Willebrand factor, type A domain"/>
    <property type="match status" value="1"/>
</dbReference>
<dbReference type="CDD" id="cd00198">
    <property type="entry name" value="vWFA"/>
    <property type="match status" value="1"/>
</dbReference>
<dbReference type="Pfam" id="PF00092">
    <property type="entry name" value="VWA"/>
    <property type="match status" value="1"/>
</dbReference>
<organism evidence="4 5">
    <name type="scientific">Novipirellula rosea</name>
    <dbReference type="NCBI Taxonomy" id="1031540"/>
    <lineage>
        <taxon>Bacteria</taxon>
        <taxon>Pseudomonadati</taxon>
        <taxon>Planctomycetota</taxon>
        <taxon>Planctomycetia</taxon>
        <taxon>Pirellulales</taxon>
        <taxon>Pirellulaceae</taxon>
        <taxon>Novipirellula</taxon>
    </lineage>
</organism>
<protein>
    <submittedName>
        <fullName evidence="4">VWA domain-containing protein</fullName>
    </submittedName>
</protein>
<dbReference type="Proteomes" id="UP001500840">
    <property type="component" value="Unassembled WGS sequence"/>
</dbReference>
<proteinExistence type="predicted"/>
<feature type="transmembrane region" description="Helical" evidence="2">
    <location>
        <begin position="20"/>
        <end position="39"/>
    </location>
</feature>
<evidence type="ECO:0000256" key="1">
    <source>
        <dbReference type="SAM" id="MobiDB-lite"/>
    </source>
</evidence>
<dbReference type="EMBL" id="BAABGA010000064">
    <property type="protein sequence ID" value="GAA4462763.1"/>
    <property type="molecule type" value="Genomic_DNA"/>
</dbReference>
<dbReference type="SUPFAM" id="SSF53300">
    <property type="entry name" value="vWA-like"/>
    <property type="match status" value="1"/>
</dbReference>
<evidence type="ECO:0000259" key="3">
    <source>
        <dbReference type="PROSITE" id="PS50234"/>
    </source>
</evidence>
<dbReference type="InterPro" id="IPR002035">
    <property type="entry name" value="VWF_A"/>
</dbReference>
<evidence type="ECO:0000256" key="2">
    <source>
        <dbReference type="SAM" id="Phobius"/>
    </source>
</evidence>
<evidence type="ECO:0000313" key="4">
    <source>
        <dbReference type="EMBL" id="GAA4462763.1"/>
    </source>
</evidence>
<keyword evidence="2" id="KW-1133">Transmembrane helix</keyword>
<feature type="region of interest" description="Disordered" evidence="1">
    <location>
        <begin position="643"/>
        <end position="676"/>
    </location>
</feature>
<keyword evidence="2" id="KW-0812">Transmembrane</keyword>
<dbReference type="PROSITE" id="PS50234">
    <property type="entry name" value="VWFA"/>
    <property type="match status" value="1"/>
</dbReference>
<feature type="compositionally biased region" description="Pro residues" evidence="1">
    <location>
        <begin position="645"/>
        <end position="658"/>
    </location>
</feature>
<name>A0ABP8N7P5_9BACT</name>
<keyword evidence="5" id="KW-1185">Reference proteome</keyword>
<comment type="caution">
    <text evidence="4">The sequence shown here is derived from an EMBL/GenBank/DDBJ whole genome shotgun (WGS) entry which is preliminary data.</text>
</comment>
<feature type="domain" description="VWFA" evidence="3">
    <location>
        <begin position="181"/>
        <end position="323"/>
    </location>
</feature>